<dbReference type="PANTHER" id="PTHR42718">
    <property type="entry name" value="MAJOR FACILITATOR SUPERFAMILY MULTIDRUG TRANSPORTER MFSC"/>
    <property type="match status" value="1"/>
</dbReference>
<feature type="transmembrane region" description="Helical" evidence="6">
    <location>
        <begin position="225"/>
        <end position="245"/>
    </location>
</feature>
<evidence type="ECO:0000256" key="6">
    <source>
        <dbReference type="SAM" id="Phobius"/>
    </source>
</evidence>
<evidence type="ECO:0000256" key="4">
    <source>
        <dbReference type="ARBA" id="ARBA00022989"/>
    </source>
</evidence>
<feature type="transmembrane region" description="Helical" evidence="6">
    <location>
        <begin position="49"/>
        <end position="67"/>
    </location>
</feature>
<evidence type="ECO:0000313" key="8">
    <source>
        <dbReference type="EMBL" id="EPF74513.1"/>
    </source>
</evidence>
<keyword evidence="3 6" id="KW-0812">Transmembrane</keyword>
<feature type="transmembrane region" description="Helical" evidence="6">
    <location>
        <begin position="197"/>
        <end position="219"/>
    </location>
</feature>
<dbReference type="Gene3D" id="1.20.1720.10">
    <property type="entry name" value="Multidrug resistance protein D"/>
    <property type="match status" value="1"/>
</dbReference>
<accession>S3N7Z1</accession>
<name>S3N7Z1_9GAMM</name>
<dbReference type="CDD" id="cd17321">
    <property type="entry name" value="MFS_MMR_MDR_like"/>
    <property type="match status" value="1"/>
</dbReference>
<evidence type="ECO:0000259" key="7">
    <source>
        <dbReference type="PROSITE" id="PS50850"/>
    </source>
</evidence>
<feature type="transmembrane region" description="Helical" evidence="6">
    <location>
        <begin position="402"/>
        <end position="422"/>
    </location>
</feature>
<dbReference type="Gene3D" id="1.20.1250.20">
    <property type="entry name" value="MFS general substrate transporter like domains"/>
    <property type="match status" value="1"/>
</dbReference>
<evidence type="ECO:0000313" key="9">
    <source>
        <dbReference type="Proteomes" id="UP000014568"/>
    </source>
</evidence>
<feature type="transmembrane region" description="Helical" evidence="6">
    <location>
        <begin position="331"/>
        <end position="349"/>
    </location>
</feature>
<evidence type="ECO:0000256" key="5">
    <source>
        <dbReference type="ARBA" id="ARBA00023136"/>
    </source>
</evidence>
<organism evidence="8 9">
    <name type="scientific">Acinetobacter rudis CIP 110305</name>
    <dbReference type="NCBI Taxonomy" id="421052"/>
    <lineage>
        <taxon>Bacteria</taxon>
        <taxon>Pseudomonadati</taxon>
        <taxon>Pseudomonadota</taxon>
        <taxon>Gammaproteobacteria</taxon>
        <taxon>Moraxellales</taxon>
        <taxon>Moraxellaceae</taxon>
        <taxon>Acinetobacter</taxon>
    </lineage>
</organism>
<dbReference type="RefSeq" id="WP_016655960.1">
    <property type="nucleotide sequence ID" value="NZ_KE340352.1"/>
</dbReference>
<dbReference type="InterPro" id="IPR020846">
    <property type="entry name" value="MFS_dom"/>
</dbReference>
<keyword evidence="2" id="KW-0813">Transport</keyword>
<reference evidence="8 9" key="1">
    <citation type="submission" date="2013-06" db="EMBL/GenBank/DDBJ databases">
        <title>The Genome Sequence of Acinetobacter rudis CIP 110305.</title>
        <authorList>
            <consortium name="The Broad Institute Genome Sequencing Platform"/>
            <consortium name="The Broad Institute Genome Sequencing Center for Infectious Disease"/>
            <person name="Cerqueira G."/>
            <person name="Feldgarden M."/>
            <person name="Courvalin P."/>
            <person name="Perichon B."/>
            <person name="Grillot-Courvalin C."/>
            <person name="Clermont D."/>
            <person name="Rocha E."/>
            <person name="Yoon E.-J."/>
            <person name="Nemec A."/>
            <person name="Young S.K."/>
            <person name="Zeng Q."/>
            <person name="Gargeya S."/>
            <person name="Fitzgerald M."/>
            <person name="Abouelleil A."/>
            <person name="Alvarado L."/>
            <person name="Berlin A.M."/>
            <person name="Chapman S.B."/>
            <person name="Dewar J."/>
            <person name="Goldberg J."/>
            <person name="Griggs A."/>
            <person name="Gujja S."/>
            <person name="Hansen M."/>
            <person name="Howarth C."/>
            <person name="Imamovic A."/>
            <person name="Larimer J."/>
            <person name="McCowan C."/>
            <person name="Murphy C."/>
            <person name="Pearson M."/>
            <person name="Priest M."/>
            <person name="Roberts A."/>
            <person name="Saif S."/>
            <person name="Shea T."/>
            <person name="Sykes S."/>
            <person name="Wortman J."/>
            <person name="Nusbaum C."/>
            <person name="Birren B."/>
        </authorList>
    </citation>
    <scope>NUCLEOTIDE SEQUENCE [LARGE SCALE GENOMIC DNA]</scope>
    <source>
        <strain evidence="8 9">CIP 110305</strain>
    </source>
</reference>
<dbReference type="SUPFAM" id="SSF103473">
    <property type="entry name" value="MFS general substrate transporter"/>
    <property type="match status" value="1"/>
</dbReference>
<feature type="transmembrane region" description="Helical" evidence="6">
    <location>
        <begin position="355"/>
        <end position="381"/>
    </location>
</feature>
<dbReference type="Pfam" id="PF07690">
    <property type="entry name" value="MFS_1"/>
    <property type="match status" value="1"/>
</dbReference>
<dbReference type="Proteomes" id="UP000014568">
    <property type="component" value="Unassembled WGS sequence"/>
</dbReference>
<dbReference type="InterPro" id="IPR011701">
    <property type="entry name" value="MFS"/>
</dbReference>
<dbReference type="GO" id="GO:0016020">
    <property type="term" value="C:membrane"/>
    <property type="evidence" value="ECO:0007669"/>
    <property type="project" value="UniProtKB-SubCell"/>
</dbReference>
<evidence type="ECO:0000256" key="2">
    <source>
        <dbReference type="ARBA" id="ARBA00022448"/>
    </source>
</evidence>
<keyword evidence="9" id="KW-1185">Reference proteome</keyword>
<evidence type="ECO:0000256" key="1">
    <source>
        <dbReference type="ARBA" id="ARBA00004141"/>
    </source>
</evidence>
<comment type="caution">
    <text evidence="8">The sequence shown here is derived from an EMBL/GenBank/DDBJ whole genome shotgun (WGS) entry which is preliminary data.</text>
</comment>
<feature type="domain" description="Major facilitator superfamily (MFS) profile" evidence="7">
    <location>
        <begin position="10"/>
        <end position="463"/>
    </location>
</feature>
<dbReference type="OrthoDB" id="2412976at2"/>
<keyword evidence="4 6" id="KW-1133">Transmembrane helix</keyword>
<feature type="transmembrane region" description="Helical" evidence="6">
    <location>
        <begin position="139"/>
        <end position="159"/>
    </location>
</feature>
<evidence type="ECO:0000256" key="3">
    <source>
        <dbReference type="ARBA" id="ARBA00022692"/>
    </source>
</evidence>
<feature type="transmembrane region" description="Helical" evidence="6">
    <location>
        <begin position="105"/>
        <end position="127"/>
    </location>
</feature>
<feature type="transmembrane region" description="Helical" evidence="6">
    <location>
        <begin position="266"/>
        <end position="290"/>
    </location>
</feature>
<dbReference type="STRING" id="632955.GCA_000829675_01383"/>
<dbReference type="PATRIC" id="fig|421052.3.peg.1510"/>
<dbReference type="InterPro" id="IPR036259">
    <property type="entry name" value="MFS_trans_sf"/>
</dbReference>
<dbReference type="GO" id="GO:0022857">
    <property type="term" value="F:transmembrane transporter activity"/>
    <property type="evidence" value="ECO:0007669"/>
    <property type="project" value="InterPro"/>
</dbReference>
<dbReference type="eggNOG" id="COG0477">
    <property type="taxonomic scope" value="Bacteria"/>
</dbReference>
<dbReference type="EMBL" id="ATGI01000018">
    <property type="protein sequence ID" value="EPF74513.1"/>
    <property type="molecule type" value="Genomic_DNA"/>
</dbReference>
<proteinExistence type="predicted"/>
<dbReference type="HOGENOM" id="CLU_000960_28_2_6"/>
<gene>
    <name evidence="8" type="ORF">F945_01552</name>
</gene>
<feature type="transmembrane region" description="Helical" evidence="6">
    <location>
        <begin position="302"/>
        <end position="319"/>
    </location>
</feature>
<keyword evidence="5 6" id="KW-0472">Membrane</keyword>
<sequence>MKVMNKQMYLIAALYISTFLCLVDLSSVNLALGSIQDEFHSDMADLQWVIDSYALSLSSLMLAVGALSQRLGRKRLWLLGVGIFMIGSAICAVASQFSVLIIGRLIQGIAGAVLIPLALAIIVHHFQQIHDRAREIGRWSSFSAFSLIVGPLLGGLMVHHFGWQSIFWLNLPVGVLTLYLGYYAIEADEKQALTGSSFDFLGLMYSVIAVASLTYSIIALQQAHLGYWLLLAMLCFVMAAMAFVWQQKRAADPLIPNHLFRNRQFLSYNAISFILGFAGYSSLFVFALFYQNQAGFSAAQTGWLIAPQFLTQAIVSIAFSKLQQRYALTHLLYVGLAISGSALLAMYSFQVDSAMLYFVTLSAWMGVGIGLIVPGSSTLIMSSVADEDANFAAAILNTLRQLGMTMGIAALGTGMSLITIFAQQSGLSLPQAELMAFHAAVVCMGGLFLAAIFFIYFSLKQSAAIESST</sequence>
<dbReference type="PANTHER" id="PTHR42718:SF9">
    <property type="entry name" value="MAJOR FACILITATOR SUPERFAMILY MULTIDRUG TRANSPORTER MFSC"/>
    <property type="match status" value="1"/>
</dbReference>
<comment type="subcellular location">
    <subcellularLocation>
        <location evidence="1">Membrane</location>
        <topology evidence="1">Multi-pass membrane protein</topology>
    </subcellularLocation>
</comment>
<dbReference type="PROSITE" id="PS50850">
    <property type="entry name" value="MFS"/>
    <property type="match status" value="1"/>
</dbReference>
<feature type="transmembrane region" description="Helical" evidence="6">
    <location>
        <begin position="434"/>
        <end position="459"/>
    </location>
</feature>
<protein>
    <recommendedName>
        <fullName evidence="7">Major facilitator superfamily (MFS) profile domain-containing protein</fullName>
    </recommendedName>
</protein>
<feature type="transmembrane region" description="Helical" evidence="6">
    <location>
        <begin position="165"/>
        <end position="185"/>
    </location>
</feature>
<feature type="transmembrane region" description="Helical" evidence="6">
    <location>
        <begin position="76"/>
        <end position="99"/>
    </location>
</feature>
<dbReference type="AlphaFoldDB" id="S3N7Z1"/>